<reference evidence="13" key="1">
    <citation type="submission" date="2018-05" db="EMBL/GenBank/DDBJ databases">
        <authorList>
            <person name="Lanie J.A."/>
            <person name="Ng W.-L."/>
            <person name="Kazmierczak K.M."/>
            <person name="Andrzejewski T.M."/>
            <person name="Davidsen T.M."/>
            <person name="Wayne K.J."/>
            <person name="Tettelin H."/>
            <person name="Glass J.I."/>
            <person name="Rusch D."/>
            <person name="Podicherti R."/>
            <person name="Tsui H.-C.T."/>
            <person name="Winkler M.E."/>
        </authorList>
    </citation>
    <scope>NUCLEOTIDE SEQUENCE</scope>
</reference>
<evidence type="ECO:0000256" key="10">
    <source>
        <dbReference type="ARBA" id="ARBA00023136"/>
    </source>
</evidence>
<dbReference type="GO" id="GO:0005737">
    <property type="term" value="C:cytoplasm"/>
    <property type="evidence" value="ECO:0007669"/>
    <property type="project" value="TreeGrafter"/>
</dbReference>
<dbReference type="InterPro" id="IPR012340">
    <property type="entry name" value="NA-bd_OB-fold"/>
</dbReference>
<evidence type="ECO:0000256" key="11">
    <source>
        <dbReference type="SAM" id="MobiDB-lite"/>
    </source>
</evidence>
<dbReference type="Pfam" id="PF10150">
    <property type="entry name" value="RNase_E_G"/>
    <property type="match status" value="1"/>
</dbReference>
<proteinExistence type="predicted"/>
<dbReference type="SUPFAM" id="SSF50249">
    <property type="entry name" value="Nucleic acid-binding proteins"/>
    <property type="match status" value="1"/>
</dbReference>
<feature type="compositionally biased region" description="Basic residues" evidence="11">
    <location>
        <begin position="81"/>
        <end position="90"/>
    </location>
</feature>
<dbReference type="AlphaFoldDB" id="A0A381PCI3"/>
<keyword evidence="3" id="KW-0997">Cell inner membrane</keyword>
<keyword evidence="5" id="KW-0479">Metal-binding</keyword>
<feature type="non-terminal residue" evidence="13">
    <location>
        <position position="1"/>
    </location>
</feature>
<feature type="domain" description="S1 motif" evidence="12">
    <location>
        <begin position="33"/>
        <end position="129"/>
    </location>
</feature>
<dbReference type="EMBL" id="UINC01000911">
    <property type="protein sequence ID" value="SUZ63203.1"/>
    <property type="molecule type" value="Genomic_DNA"/>
</dbReference>
<dbReference type="InterPro" id="IPR004659">
    <property type="entry name" value="RNase_E/G"/>
</dbReference>
<keyword evidence="6" id="KW-0255">Endonuclease</keyword>
<evidence type="ECO:0000259" key="12">
    <source>
        <dbReference type="PROSITE" id="PS50126"/>
    </source>
</evidence>
<dbReference type="InterPro" id="IPR003029">
    <property type="entry name" value="S1_domain"/>
</dbReference>
<evidence type="ECO:0000256" key="6">
    <source>
        <dbReference type="ARBA" id="ARBA00022759"/>
    </source>
</evidence>
<accession>A0A381PCI3</accession>
<dbReference type="NCBIfam" id="TIGR00757">
    <property type="entry name" value="RNaseEG"/>
    <property type="match status" value="1"/>
</dbReference>
<keyword evidence="2" id="KW-1003">Cell membrane</keyword>
<evidence type="ECO:0000256" key="3">
    <source>
        <dbReference type="ARBA" id="ARBA00022519"/>
    </source>
</evidence>
<dbReference type="SMART" id="SM00316">
    <property type="entry name" value="S1"/>
    <property type="match status" value="1"/>
</dbReference>
<evidence type="ECO:0000256" key="5">
    <source>
        <dbReference type="ARBA" id="ARBA00022723"/>
    </source>
</evidence>
<protein>
    <recommendedName>
        <fullName evidence="12">S1 motif domain-containing protein</fullName>
    </recommendedName>
</protein>
<dbReference type="GO" id="GO:0003723">
    <property type="term" value="F:RNA binding"/>
    <property type="evidence" value="ECO:0007669"/>
    <property type="project" value="UniProtKB-KW"/>
</dbReference>
<dbReference type="Gene3D" id="2.40.50.140">
    <property type="entry name" value="Nucleic acid-binding proteins"/>
    <property type="match status" value="1"/>
</dbReference>
<name>A0A381PCI3_9ZZZZ</name>
<dbReference type="PANTHER" id="PTHR30001:SF1">
    <property type="entry name" value="RIBONUCLEASE E_G-LIKE PROTEIN, CHLOROPLASTIC"/>
    <property type="match status" value="1"/>
</dbReference>
<keyword evidence="8" id="KW-0460">Magnesium</keyword>
<gene>
    <name evidence="13" type="ORF">METZ01_LOCUS16057</name>
</gene>
<evidence type="ECO:0000256" key="9">
    <source>
        <dbReference type="ARBA" id="ARBA00022884"/>
    </source>
</evidence>
<dbReference type="GO" id="GO:0004519">
    <property type="term" value="F:endonuclease activity"/>
    <property type="evidence" value="ECO:0007669"/>
    <property type="project" value="UniProtKB-KW"/>
</dbReference>
<organism evidence="13">
    <name type="scientific">marine metagenome</name>
    <dbReference type="NCBI Taxonomy" id="408172"/>
    <lineage>
        <taxon>unclassified sequences</taxon>
        <taxon>metagenomes</taxon>
        <taxon>ecological metagenomes</taxon>
    </lineage>
</organism>
<sequence length="507" mass="57082">VSAMPNESWVALLEDDKLVEVMLERPDQDRIIGGIFLGRVEAVLPGIQAAFVDIGTEKAGFLHVSDLIRDEDPEEENGKGDRRRHSRTRKYPPIQDHVQKGQTLLVQVTKEPISSKGPRITAQISLPGRFLVYMPHSDNVGVSRRIEDRAQRTKLRRMAKKILPRNSGGIIIRTVSEEVTEKKIEHEFKHLRESWNKVLAGSKSQEAPALVHRGAQLIGGVIRDLFSDKFDAVKIDSKPIYNEVLEYVKSVDPELSNRVHLHKGEEPLFDKYGVGEEIQRAFERKVPLKLGGHIVIEPTEALVSIDVNTGRFTGKGKKKDPAKTILQTNLGAAREIAKQLRLRDIGGIIVADFIDMESKAHRDQVLHELKTHLGRDRARTKAFEVSSLGLIEMTRQRVRPSLFNSLTSVCTSCRGIGRVYTPATVLRQIERSLRRAGSAKEEKRIVVRLHPEVALRVIEEEPGLLKRLRSRTRMDLSLRDDPLIGLDEFRLLSGPSETDVTSKYAVA</sequence>
<dbReference type="InterPro" id="IPR019307">
    <property type="entry name" value="RNA-bd_AU-1/RNase_E/G"/>
</dbReference>
<dbReference type="CDD" id="cd04453">
    <property type="entry name" value="S1_RNase_E"/>
    <property type="match status" value="1"/>
</dbReference>
<comment type="cofactor">
    <cofactor evidence="1">
        <name>Mg(2+)</name>
        <dbReference type="ChEBI" id="CHEBI:18420"/>
    </cofactor>
</comment>
<evidence type="ECO:0000256" key="2">
    <source>
        <dbReference type="ARBA" id="ARBA00022475"/>
    </source>
</evidence>
<evidence type="ECO:0000256" key="8">
    <source>
        <dbReference type="ARBA" id="ARBA00022842"/>
    </source>
</evidence>
<dbReference type="Gene3D" id="3.40.1260.20">
    <property type="entry name" value="Ribonuclease E, catalytic domain"/>
    <property type="match status" value="1"/>
</dbReference>
<keyword evidence="10" id="KW-0472">Membrane</keyword>
<dbReference type="GO" id="GO:0006364">
    <property type="term" value="P:rRNA processing"/>
    <property type="evidence" value="ECO:0007669"/>
    <property type="project" value="TreeGrafter"/>
</dbReference>
<evidence type="ECO:0000256" key="7">
    <source>
        <dbReference type="ARBA" id="ARBA00022801"/>
    </source>
</evidence>
<keyword evidence="7" id="KW-0378">Hydrolase</keyword>
<feature type="compositionally biased region" description="Basic and acidic residues" evidence="11">
    <location>
        <begin position="70"/>
        <end position="80"/>
    </location>
</feature>
<evidence type="ECO:0000256" key="4">
    <source>
        <dbReference type="ARBA" id="ARBA00022722"/>
    </source>
</evidence>
<evidence type="ECO:0000313" key="13">
    <source>
        <dbReference type="EMBL" id="SUZ63203.1"/>
    </source>
</evidence>
<dbReference type="PROSITE" id="PS50126">
    <property type="entry name" value="S1"/>
    <property type="match status" value="1"/>
</dbReference>
<dbReference type="GO" id="GO:0016787">
    <property type="term" value="F:hydrolase activity"/>
    <property type="evidence" value="ECO:0007669"/>
    <property type="project" value="UniProtKB-KW"/>
</dbReference>
<keyword evidence="9" id="KW-0694">RNA-binding</keyword>
<evidence type="ECO:0000256" key="1">
    <source>
        <dbReference type="ARBA" id="ARBA00001946"/>
    </source>
</evidence>
<dbReference type="GO" id="GO:0046872">
    <property type="term" value="F:metal ion binding"/>
    <property type="evidence" value="ECO:0007669"/>
    <property type="project" value="UniProtKB-KW"/>
</dbReference>
<dbReference type="PANTHER" id="PTHR30001">
    <property type="entry name" value="RIBONUCLEASE"/>
    <property type="match status" value="1"/>
</dbReference>
<feature type="region of interest" description="Disordered" evidence="11">
    <location>
        <begin position="70"/>
        <end position="94"/>
    </location>
</feature>
<dbReference type="GO" id="GO:0004540">
    <property type="term" value="F:RNA nuclease activity"/>
    <property type="evidence" value="ECO:0007669"/>
    <property type="project" value="InterPro"/>
</dbReference>
<keyword evidence="4" id="KW-0540">Nuclease</keyword>